<dbReference type="InterPro" id="IPR045079">
    <property type="entry name" value="Oxoprolinase-like"/>
</dbReference>
<dbReference type="PANTHER" id="PTHR11365:SF23">
    <property type="entry name" value="HYPOTHETICAL 5-OXOPROLINASE (EUROFUNG)-RELATED"/>
    <property type="match status" value="1"/>
</dbReference>
<dbReference type="Pfam" id="PF19278">
    <property type="entry name" value="Hydant_A_C"/>
    <property type="match status" value="1"/>
</dbReference>
<keyword evidence="5" id="KW-1185">Reference proteome</keyword>
<evidence type="ECO:0000259" key="3">
    <source>
        <dbReference type="Pfam" id="PF19278"/>
    </source>
</evidence>
<feature type="domain" description="Acetophenone carboxylase-like C-terminal" evidence="3">
    <location>
        <begin position="524"/>
        <end position="696"/>
    </location>
</feature>
<evidence type="ECO:0000313" key="4">
    <source>
        <dbReference type="EMBL" id="EZP76310.1"/>
    </source>
</evidence>
<evidence type="ECO:0000259" key="2">
    <source>
        <dbReference type="Pfam" id="PF05378"/>
    </source>
</evidence>
<reference evidence="4 5" key="1">
    <citation type="journal article" date="2014" name="Appl. Microbiol. Biotechnol.">
        <title>Transformable facultative thermophile Geobacillus stearothermophilus NUB3621 as a host strain for metabolic engineering.</title>
        <authorList>
            <person name="Blanchard K."/>
            <person name="Robic S."/>
            <person name="Matsumura I."/>
        </authorList>
    </citation>
    <scope>NUCLEOTIDE SEQUENCE [LARGE SCALE GENOMIC DNA]</scope>
    <source>
        <strain evidence="4 5">NUB3621</strain>
    </source>
</reference>
<name>A0ABC9VDF2_9BACL</name>
<dbReference type="Proteomes" id="UP000023566">
    <property type="component" value="Chromosome"/>
</dbReference>
<dbReference type="Pfam" id="PF01968">
    <property type="entry name" value="Hydantoinase_A"/>
    <property type="match status" value="1"/>
</dbReference>
<dbReference type="PANTHER" id="PTHR11365">
    <property type="entry name" value="5-OXOPROLINASE RELATED"/>
    <property type="match status" value="1"/>
</dbReference>
<evidence type="ECO:0000259" key="1">
    <source>
        <dbReference type="Pfam" id="PF01968"/>
    </source>
</evidence>
<proteinExistence type="predicted"/>
<dbReference type="Pfam" id="PF05378">
    <property type="entry name" value="Hydant_A_N"/>
    <property type="match status" value="1"/>
</dbReference>
<organism evidence="4 5">
    <name type="scientific">Parageobacillus genomosp. 1</name>
    <dbReference type="NCBI Taxonomy" id="1295642"/>
    <lineage>
        <taxon>Bacteria</taxon>
        <taxon>Bacillati</taxon>
        <taxon>Bacillota</taxon>
        <taxon>Bacilli</taxon>
        <taxon>Bacillales</taxon>
        <taxon>Anoxybacillaceae</taxon>
        <taxon>Parageobacillus</taxon>
    </lineage>
</organism>
<feature type="domain" description="Hydantoinase/oxoprolinase N-terminal" evidence="2">
    <location>
        <begin position="3"/>
        <end position="191"/>
    </location>
</feature>
<comment type="caution">
    <text evidence="4">The sequence shown here is derived from an EMBL/GenBank/DDBJ whole genome shotgun (WGS) entry which is preliminary data.</text>
</comment>
<sequence length="725" mass="80466">MKRISVDIGGTFTDCFLVWDDQYIETKSLTTHHNLALGFMDALEQGCRKLGLDVKTVLSQVDSVRYATTLGTNALIERKGPRIGLLMTAGYEHSVPLSRGRGYGEGLTPQEQQDLAAARRPEPLVPMRMIAGVRERIDYKGKVVMPLDEEHLRSQIRLLIDRGAQAFVVALLNSVVNPVHEKRVEEIILEEYPSHMLGAMPVILSHQVGGRKGEYGRATSAILDAYLHERMYHALSSLEMTLKEYGYNKPMLVVHNTGGMAQLNSTHALQTIHSGPTSGINATEHVAEQFNTGKLIAMDMGGTSCDIGLVVGGGIRFYDFNPTIDRWLVNHPILHLKIIGAGGGSIARYDQMFNTIEVGPQSAGSDPGPACYDRGGMYPTVTDADLILGYLDPDNYAEGSIKLNRKRAEFAIREHICEELDISVVEAALQIKQKVDSNMAFAIAQELGVKGYDPKHFTLLAYGGNGPLHSCGIAKELDIDRIFIPPFSPIFSALGAGIMNQLHIHEKNVFMNIYDSNTRSLFDQYDTFNSIVAELENAGREDLLRQGMDEKDIRFRLELDMRYGNQLTETSVISPTNRLHSVEDVFNLIAAFSENYGERFGRGSQSPEAGIRINTIRVIAYVELDSIQFNKEAEQTGGEAVPSKERLCYFVGFDNPILTKVYDVETIPSGAVIEGPALVESPRTTYLVEPGWKLVMGPQRSAWILRNRSESRIRDELRTVSGIQR</sequence>
<dbReference type="InterPro" id="IPR008040">
    <property type="entry name" value="Hydant_A_N"/>
</dbReference>
<feature type="domain" description="Hydantoinase A/oxoprolinase" evidence="1">
    <location>
        <begin position="217"/>
        <end position="498"/>
    </location>
</feature>
<dbReference type="RefSeq" id="WP_043905619.1">
    <property type="nucleotide sequence ID" value="NZ_CM002692.1"/>
</dbReference>
<dbReference type="AlphaFoldDB" id="A0ABC9VDF2"/>
<protein>
    <submittedName>
        <fullName evidence="4">5-oxoprolinase</fullName>
    </submittedName>
</protein>
<dbReference type="InterPro" id="IPR002821">
    <property type="entry name" value="Hydantoinase_A"/>
</dbReference>
<accession>A0ABC9VDF2</accession>
<dbReference type="InterPro" id="IPR049517">
    <property type="entry name" value="ACX-like_C"/>
</dbReference>
<evidence type="ECO:0000313" key="5">
    <source>
        <dbReference type="Proteomes" id="UP000023566"/>
    </source>
</evidence>
<dbReference type="EMBL" id="AOTZ01000006">
    <property type="protein sequence ID" value="EZP76310.1"/>
    <property type="molecule type" value="Genomic_DNA"/>
</dbReference>
<gene>
    <name evidence="4" type="ORF">H839_13574</name>
</gene>